<dbReference type="Proteomes" id="UP000184510">
    <property type="component" value="Unassembled WGS sequence"/>
</dbReference>
<reference evidence="4 5" key="1">
    <citation type="submission" date="2016-11" db="EMBL/GenBank/DDBJ databases">
        <authorList>
            <person name="Jaros S."/>
            <person name="Januszkiewicz K."/>
            <person name="Wedrychowicz H."/>
        </authorList>
    </citation>
    <scope>NUCLEOTIDE SEQUENCE [LARGE SCALE GENOMIC DNA]</scope>
    <source>
        <strain evidence="4 5">DSM 18772</strain>
    </source>
</reference>
<dbReference type="STRING" id="1123071.SAMN02745181_1577"/>
<evidence type="ECO:0000313" key="4">
    <source>
        <dbReference type="EMBL" id="SHJ25896.1"/>
    </source>
</evidence>
<evidence type="ECO:0000256" key="2">
    <source>
        <dbReference type="ARBA" id="ARBA00022598"/>
    </source>
</evidence>
<gene>
    <name evidence="4" type="ORF">SAMN02745181_1577</name>
</gene>
<dbReference type="GO" id="GO:0031956">
    <property type="term" value="F:medium-chain fatty acid-CoA ligase activity"/>
    <property type="evidence" value="ECO:0007669"/>
    <property type="project" value="TreeGrafter"/>
</dbReference>
<dbReference type="PANTHER" id="PTHR43201:SF5">
    <property type="entry name" value="MEDIUM-CHAIN ACYL-COA LIGASE ACSF2, MITOCHONDRIAL"/>
    <property type="match status" value="1"/>
</dbReference>
<dbReference type="Gene3D" id="3.40.50.12780">
    <property type="entry name" value="N-terminal domain of ligase-like"/>
    <property type="match status" value="1"/>
</dbReference>
<name>A0A1M6HUJ2_9BACT</name>
<dbReference type="OrthoDB" id="9799237at2"/>
<feature type="domain" description="AMP-dependent synthetase/ligase" evidence="3">
    <location>
        <begin position="9"/>
        <end position="383"/>
    </location>
</feature>
<dbReference type="RefSeq" id="WP_143183188.1">
    <property type="nucleotide sequence ID" value="NZ_FQYR01000003.1"/>
</dbReference>
<dbReference type="Pfam" id="PF00501">
    <property type="entry name" value="AMP-binding"/>
    <property type="match status" value="1"/>
</dbReference>
<dbReference type="InterPro" id="IPR042099">
    <property type="entry name" value="ANL_N_sf"/>
</dbReference>
<proteinExistence type="inferred from homology"/>
<evidence type="ECO:0000313" key="5">
    <source>
        <dbReference type="Proteomes" id="UP000184510"/>
    </source>
</evidence>
<accession>A0A1M6HUJ2</accession>
<dbReference type="InterPro" id="IPR020845">
    <property type="entry name" value="AMP-binding_CS"/>
</dbReference>
<keyword evidence="5" id="KW-1185">Reference proteome</keyword>
<dbReference type="GO" id="GO:0006631">
    <property type="term" value="P:fatty acid metabolic process"/>
    <property type="evidence" value="ECO:0007669"/>
    <property type="project" value="TreeGrafter"/>
</dbReference>
<evidence type="ECO:0000259" key="3">
    <source>
        <dbReference type="Pfam" id="PF00501"/>
    </source>
</evidence>
<dbReference type="AlphaFoldDB" id="A0A1M6HUJ2"/>
<dbReference type="PANTHER" id="PTHR43201">
    <property type="entry name" value="ACYL-COA SYNTHETASE"/>
    <property type="match status" value="1"/>
</dbReference>
<dbReference type="EMBL" id="FQYR01000003">
    <property type="protein sequence ID" value="SHJ25896.1"/>
    <property type="molecule type" value="Genomic_DNA"/>
</dbReference>
<evidence type="ECO:0000256" key="1">
    <source>
        <dbReference type="ARBA" id="ARBA00006432"/>
    </source>
</evidence>
<keyword evidence="2 4" id="KW-0436">Ligase</keyword>
<protein>
    <submittedName>
        <fullName evidence="4">Acyl-CoA synthetase (AMP-forming)/AMP-acid ligase II</fullName>
    </submittedName>
</protein>
<dbReference type="PROSITE" id="PS00455">
    <property type="entry name" value="AMP_BINDING"/>
    <property type="match status" value="1"/>
</dbReference>
<dbReference type="InParanoid" id="A0A1M6HUJ2"/>
<sequence length="520" mass="56808">MNLVDRLAELAQAHPERLAFIQEQGSKSVSITYDKLYEEVCAGAESFRKAGLKQGDTILFLHHINIQLYAALLATFHAGMTAMFVDLAAGDHLIDHSLHLHPAQAYFASPKAHLLRFHSASLRKIPRHFSSKWAPFTTAWPKYRAAVHSPAQLSPDTPALITFTSGSTGKPKAACRTHGFLTAQHQALSEELDMQETQVDLTTLPIFALANLASGMTSVIADSDLSAPASVNATRIQQQMQRYPITRCAASPAFFRAMLDQNAFPDFRTVYTGGAPVFPSMLERISQQHPSTQLVTVYGSTEAEPISHCNWSHCRDEDLEAMKNGHGLLVGKPNAYTKIAIIKDHNGKPLPKLSPEGFEAITLATGSPGEIVVTGDHVLKGYLNGLGDDETKIHVEDTVWHRTGDAGYLDEDGRIWLLGRCSAKLAPKAGETSPIYPFGVEAQAMYLPGVERAALVDHEGKRLLAIQGKASDPSLSSLQAQWNIDLIFPMDTIPVDKRHNAKIEYPALRKLLAELGDNAG</sequence>
<organism evidence="4 5">
    <name type="scientific">Rubritalea squalenifaciens DSM 18772</name>
    <dbReference type="NCBI Taxonomy" id="1123071"/>
    <lineage>
        <taxon>Bacteria</taxon>
        <taxon>Pseudomonadati</taxon>
        <taxon>Verrucomicrobiota</taxon>
        <taxon>Verrucomicrobiia</taxon>
        <taxon>Verrucomicrobiales</taxon>
        <taxon>Rubritaleaceae</taxon>
        <taxon>Rubritalea</taxon>
    </lineage>
</organism>
<dbReference type="SUPFAM" id="SSF56801">
    <property type="entry name" value="Acetyl-CoA synthetase-like"/>
    <property type="match status" value="1"/>
</dbReference>
<comment type="similarity">
    <text evidence="1">Belongs to the ATP-dependent AMP-binding enzyme family.</text>
</comment>
<dbReference type="InterPro" id="IPR000873">
    <property type="entry name" value="AMP-dep_synth/lig_dom"/>
</dbReference>